<dbReference type="AlphaFoldDB" id="A0A7W5UV38"/>
<protein>
    <submittedName>
        <fullName evidence="1">Uncharacterized protein</fullName>
    </submittedName>
</protein>
<sequence>MPRTISEQAAPACHKQEVAPLTGWTGALSLPNWMPVLTTTP</sequence>
<dbReference type="GeneID" id="95396274"/>
<evidence type="ECO:0000313" key="2">
    <source>
        <dbReference type="Proteomes" id="UP000579945"/>
    </source>
</evidence>
<accession>A0A7W5UV38</accession>
<organism evidence="1 2">
    <name type="scientific">Nonomuraea dietziae</name>
    <dbReference type="NCBI Taxonomy" id="65515"/>
    <lineage>
        <taxon>Bacteria</taxon>
        <taxon>Bacillati</taxon>
        <taxon>Actinomycetota</taxon>
        <taxon>Actinomycetes</taxon>
        <taxon>Streptosporangiales</taxon>
        <taxon>Streptosporangiaceae</taxon>
        <taxon>Nonomuraea</taxon>
    </lineage>
</organism>
<evidence type="ECO:0000313" key="1">
    <source>
        <dbReference type="EMBL" id="MBB3725202.1"/>
    </source>
</evidence>
<name>A0A7W5UV38_9ACTN</name>
<keyword evidence="2" id="KW-1185">Reference proteome</keyword>
<dbReference type="RefSeq" id="WP_281388144.1">
    <property type="nucleotide sequence ID" value="NZ_BAAAXX010000105.1"/>
</dbReference>
<reference evidence="1 2" key="1">
    <citation type="submission" date="2020-08" db="EMBL/GenBank/DDBJ databases">
        <title>Sequencing the genomes of 1000 actinobacteria strains.</title>
        <authorList>
            <person name="Klenk H.-P."/>
        </authorList>
    </citation>
    <scope>NUCLEOTIDE SEQUENCE [LARGE SCALE GENOMIC DNA]</scope>
    <source>
        <strain evidence="1 2">DSM 44320</strain>
    </source>
</reference>
<gene>
    <name evidence="1" type="ORF">FHR33_001062</name>
</gene>
<dbReference type="EMBL" id="JACIBV010000001">
    <property type="protein sequence ID" value="MBB3725202.1"/>
    <property type="molecule type" value="Genomic_DNA"/>
</dbReference>
<comment type="caution">
    <text evidence="1">The sequence shown here is derived from an EMBL/GenBank/DDBJ whole genome shotgun (WGS) entry which is preliminary data.</text>
</comment>
<proteinExistence type="predicted"/>
<dbReference type="Proteomes" id="UP000579945">
    <property type="component" value="Unassembled WGS sequence"/>
</dbReference>